<dbReference type="AlphaFoldDB" id="A0A0A9Y3X3"/>
<protein>
    <submittedName>
        <fullName evidence="3">Molybdenum cofactor sulfurase</fullName>
    </submittedName>
</protein>
<dbReference type="InterPro" id="IPR018289">
    <property type="entry name" value="MULE_transposase_dom"/>
</dbReference>
<dbReference type="EMBL" id="GBHO01025649">
    <property type="protein sequence ID" value="JAG17955.1"/>
    <property type="molecule type" value="Transcribed_RNA"/>
</dbReference>
<dbReference type="EMBL" id="GBHO01019389">
    <property type="protein sequence ID" value="JAG24215.1"/>
    <property type="molecule type" value="Transcribed_RNA"/>
</dbReference>
<sequence>MSSRIKVLNGKTQEHYDKMFTMLQLLCRDVELQFNPRMMNLDFEKAAHNAVRQLFPACELRGCRFHLVQKINGMKKLREEYTTSSESGYWLRSFFGLSFIQP</sequence>
<evidence type="ECO:0000259" key="1">
    <source>
        <dbReference type="Pfam" id="PF10551"/>
    </source>
</evidence>
<evidence type="ECO:0000313" key="2">
    <source>
        <dbReference type="EMBL" id="JAG17955.1"/>
    </source>
</evidence>
<proteinExistence type="predicted"/>
<organism evidence="3">
    <name type="scientific">Lygus hesperus</name>
    <name type="common">Western plant bug</name>
    <dbReference type="NCBI Taxonomy" id="30085"/>
    <lineage>
        <taxon>Eukaryota</taxon>
        <taxon>Metazoa</taxon>
        <taxon>Ecdysozoa</taxon>
        <taxon>Arthropoda</taxon>
        <taxon>Hexapoda</taxon>
        <taxon>Insecta</taxon>
        <taxon>Pterygota</taxon>
        <taxon>Neoptera</taxon>
        <taxon>Paraneoptera</taxon>
        <taxon>Hemiptera</taxon>
        <taxon>Heteroptera</taxon>
        <taxon>Panheteroptera</taxon>
        <taxon>Cimicomorpha</taxon>
        <taxon>Miridae</taxon>
        <taxon>Mirini</taxon>
        <taxon>Lygus</taxon>
    </lineage>
</organism>
<gene>
    <name evidence="3" type="primary">mocos_0</name>
    <name evidence="2" type="synonym">mocos_1</name>
    <name evidence="3" type="ORF">CM83_51376</name>
    <name evidence="2" type="ORF">CM83_51378</name>
</gene>
<evidence type="ECO:0000313" key="3">
    <source>
        <dbReference type="EMBL" id="JAG24215.1"/>
    </source>
</evidence>
<reference evidence="3" key="1">
    <citation type="journal article" date="2014" name="PLoS ONE">
        <title>Transcriptome-Based Identification of ABC Transporters in the Western Tarnished Plant Bug Lygus hesperus.</title>
        <authorList>
            <person name="Hull J.J."/>
            <person name="Chaney K."/>
            <person name="Geib S.M."/>
            <person name="Fabrick J.A."/>
            <person name="Brent C.S."/>
            <person name="Walsh D."/>
            <person name="Lavine L.C."/>
        </authorList>
    </citation>
    <scope>NUCLEOTIDE SEQUENCE</scope>
</reference>
<accession>A0A0A9Y3X3</accession>
<feature type="domain" description="MULE transposase" evidence="1">
    <location>
        <begin position="6"/>
        <end position="70"/>
    </location>
</feature>
<name>A0A0A9Y3X3_LYGHE</name>
<dbReference type="Pfam" id="PF10551">
    <property type="entry name" value="MULE"/>
    <property type="match status" value="1"/>
</dbReference>
<feature type="non-terminal residue" evidence="3">
    <location>
        <position position="102"/>
    </location>
</feature>
<reference evidence="3" key="2">
    <citation type="submission" date="2014-07" db="EMBL/GenBank/DDBJ databases">
        <authorList>
            <person name="Hull J."/>
        </authorList>
    </citation>
    <scope>NUCLEOTIDE SEQUENCE</scope>
</reference>